<keyword evidence="6" id="KW-0808">Transferase</keyword>
<dbReference type="STRING" id="247279.NIES1031_21290"/>
<dbReference type="EMBL" id="MRCC01000024">
    <property type="protein sequence ID" value="OKH21805.1"/>
    <property type="molecule type" value="Genomic_DNA"/>
</dbReference>
<comment type="subcellular location">
    <subcellularLocation>
        <location evidence="1">Endoplasmic reticulum membrane</location>
        <topology evidence="1">Single-pass membrane protein</topology>
    </subcellularLocation>
</comment>
<dbReference type="OrthoDB" id="555447at2"/>
<dbReference type="SUPFAM" id="SSF53756">
    <property type="entry name" value="UDP-Glycosyltransferase/glycogen phosphorylase"/>
    <property type="match status" value="1"/>
</dbReference>
<name>A0A1U7HE36_9CHRO</name>
<dbReference type="NCBIfam" id="NF041549">
    <property type="entry name" value="PssD"/>
    <property type="match status" value="1"/>
</dbReference>
<evidence type="ECO:0000256" key="1">
    <source>
        <dbReference type="ARBA" id="ARBA00004389"/>
    </source>
</evidence>
<evidence type="ECO:0000256" key="2">
    <source>
        <dbReference type="ARBA" id="ARBA00022692"/>
    </source>
</evidence>
<keyword evidence="3" id="KW-0256">Endoplasmic reticulum</keyword>
<accession>A0A1U7HE36</accession>
<evidence type="ECO:0000256" key="5">
    <source>
        <dbReference type="ARBA" id="ARBA00023136"/>
    </source>
</evidence>
<protein>
    <submittedName>
        <fullName evidence="6">UDP-N-acetylglucosamine--LPS N-acetylglucosamine transferase</fullName>
    </submittedName>
</protein>
<proteinExistence type="predicted"/>
<gene>
    <name evidence="6" type="ORF">NIES1031_21290</name>
</gene>
<sequence>MKLLLVCNPGGHFATMMGLKSFWSAYAREWVTYPKWDTQSLCDKEIVNWVEMQEARMLGKACINFTKALTILDKSKPDLVISTGASLAVPFILASKGFGIKTMFIESITRAHELSLSGKLVYNLVDEFYVQWPECVQRYPKAQYKGVIA</sequence>
<evidence type="ECO:0000256" key="3">
    <source>
        <dbReference type="ARBA" id="ARBA00022824"/>
    </source>
</evidence>
<dbReference type="Gene3D" id="3.40.50.2000">
    <property type="entry name" value="Glycogen Phosphorylase B"/>
    <property type="match status" value="1"/>
</dbReference>
<dbReference type="PANTHER" id="PTHR12154:SF4">
    <property type="entry name" value="UDP-N-ACETYLGLUCOSAMINE TRANSFERASE SUBUNIT ALG14 HOMOLOG"/>
    <property type="match status" value="1"/>
</dbReference>
<keyword evidence="2" id="KW-0812">Transmembrane</keyword>
<dbReference type="Pfam" id="PF08660">
    <property type="entry name" value="Alg14"/>
    <property type="match status" value="1"/>
</dbReference>
<dbReference type="AlphaFoldDB" id="A0A1U7HE36"/>
<keyword evidence="4" id="KW-1133">Transmembrane helix</keyword>
<comment type="caution">
    <text evidence="6">The sequence shown here is derived from an EMBL/GenBank/DDBJ whole genome shotgun (WGS) entry which is preliminary data.</text>
</comment>
<dbReference type="Proteomes" id="UP000185984">
    <property type="component" value="Unassembled WGS sequence"/>
</dbReference>
<dbReference type="GO" id="GO:0006488">
    <property type="term" value="P:dolichol-linked oligosaccharide biosynthetic process"/>
    <property type="evidence" value="ECO:0007669"/>
    <property type="project" value="InterPro"/>
</dbReference>
<keyword evidence="7" id="KW-1185">Reference proteome</keyword>
<evidence type="ECO:0000313" key="7">
    <source>
        <dbReference type="Proteomes" id="UP000185984"/>
    </source>
</evidence>
<evidence type="ECO:0000313" key="6">
    <source>
        <dbReference type="EMBL" id="OKH21805.1"/>
    </source>
</evidence>
<organism evidence="6 7">
    <name type="scientific">Chroogloeocystis siderophila 5.2 s.c.1</name>
    <dbReference type="NCBI Taxonomy" id="247279"/>
    <lineage>
        <taxon>Bacteria</taxon>
        <taxon>Bacillati</taxon>
        <taxon>Cyanobacteriota</taxon>
        <taxon>Cyanophyceae</taxon>
        <taxon>Oscillatoriophycideae</taxon>
        <taxon>Chroococcales</taxon>
        <taxon>Chroococcaceae</taxon>
        <taxon>Chroogloeocystis</taxon>
    </lineage>
</organism>
<keyword evidence="5" id="KW-0472">Membrane</keyword>
<dbReference type="RefSeq" id="WP_073551451.1">
    <property type="nucleotide sequence ID" value="NZ_CAWMVK010000017.1"/>
</dbReference>
<evidence type="ECO:0000256" key="4">
    <source>
        <dbReference type="ARBA" id="ARBA00022989"/>
    </source>
</evidence>
<dbReference type="GO" id="GO:0004577">
    <property type="term" value="F:N-acetylglucosaminyldiphosphodolichol N-acetylglucosaminyltransferase activity"/>
    <property type="evidence" value="ECO:0007669"/>
    <property type="project" value="TreeGrafter"/>
</dbReference>
<dbReference type="InterPro" id="IPR013969">
    <property type="entry name" value="Oligosacch_biosynth_Alg14"/>
</dbReference>
<dbReference type="PANTHER" id="PTHR12154">
    <property type="entry name" value="GLYCOSYL TRANSFERASE-RELATED"/>
    <property type="match status" value="1"/>
</dbReference>
<reference evidence="6 7" key="1">
    <citation type="submission" date="2016-11" db="EMBL/GenBank/DDBJ databases">
        <title>Draft Genome Sequences of Nine Cyanobacterial Strains from Diverse Habitats.</title>
        <authorList>
            <person name="Zhu T."/>
            <person name="Hou S."/>
            <person name="Lu X."/>
            <person name="Hess W.R."/>
        </authorList>
    </citation>
    <scope>NUCLEOTIDE SEQUENCE [LARGE SCALE GENOMIC DNA]</scope>
    <source>
        <strain evidence="6 7">5.2 s.c.1</strain>
    </source>
</reference>